<protein>
    <submittedName>
        <fullName evidence="1">Uncharacterized protein</fullName>
    </submittedName>
</protein>
<keyword evidence="2" id="KW-1185">Reference proteome</keyword>
<evidence type="ECO:0000313" key="1">
    <source>
        <dbReference type="EMBL" id="KAH7152760.1"/>
    </source>
</evidence>
<gene>
    <name evidence="1" type="ORF">EDB81DRAFT_757792</name>
</gene>
<reference evidence="1" key="1">
    <citation type="journal article" date="2021" name="Nat. Commun.">
        <title>Genetic determinants of endophytism in the Arabidopsis root mycobiome.</title>
        <authorList>
            <person name="Mesny F."/>
            <person name="Miyauchi S."/>
            <person name="Thiergart T."/>
            <person name="Pickel B."/>
            <person name="Atanasova L."/>
            <person name="Karlsson M."/>
            <person name="Huettel B."/>
            <person name="Barry K.W."/>
            <person name="Haridas S."/>
            <person name="Chen C."/>
            <person name="Bauer D."/>
            <person name="Andreopoulos W."/>
            <person name="Pangilinan J."/>
            <person name="LaButti K."/>
            <person name="Riley R."/>
            <person name="Lipzen A."/>
            <person name="Clum A."/>
            <person name="Drula E."/>
            <person name="Henrissat B."/>
            <person name="Kohler A."/>
            <person name="Grigoriev I.V."/>
            <person name="Martin F.M."/>
            <person name="Hacquard S."/>
        </authorList>
    </citation>
    <scope>NUCLEOTIDE SEQUENCE</scope>
    <source>
        <strain evidence="1">MPI-CAGE-AT-0147</strain>
    </source>
</reference>
<organism evidence="1 2">
    <name type="scientific">Dactylonectria macrodidyma</name>
    <dbReference type="NCBI Taxonomy" id="307937"/>
    <lineage>
        <taxon>Eukaryota</taxon>
        <taxon>Fungi</taxon>
        <taxon>Dikarya</taxon>
        <taxon>Ascomycota</taxon>
        <taxon>Pezizomycotina</taxon>
        <taxon>Sordariomycetes</taxon>
        <taxon>Hypocreomycetidae</taxon>
        <taxon>Hypocreales</taxon>
        <taxon>Nectriaceae</taxon>
        <taxon>Dactylonectria</taxon>
    </lineage>
</organism>
<accession>A0A9P9F5N4</accession>
<dbReference type="Proteomes" id="UP000738349">
    <property type="component" value="Unassembled WGS sequence"/>
</dbReference>
<proteinExistence type="predicted"/>
<evidence type="ECO:0000313" key="2">
    <source>
        <dbReference type="Proteomes" id="UP000738349"/>
    </source>
</evidence>
<name>A0A9P9F5N4_9HYPO</name>
<dbReference type="OrthoDB" id="5030973at2759"/>
<dbReference type="EMBL" id="JAGMUV010000006">
    <property type="protein sequence ID" value="KAH7152760.1"/>
    <property type="molecule type" value="Genomic_DNA"/>
</dbReference>
<comment type="caution">
    <text evidence="1">The sequence shown here is derived from an EMBL/GenBank/DDBJ whole genome shotgun (WGS) entry which is preliminary data.</text>
</comment>
<sequence length="390" mass="44325">MLYGSKLLRGRDWGPYNAVSWDMIEKSSLRSGIPSYLRTAILLKRSNDEIFSFGMNIKTDVSGFSFRSLQDGLLESDDDPIIFDPGASPLWAEDLPHLGGFDLANLGSVDLSSFLEVKLEVLTSENIQQNEMIEHEIMEGLEAFVQPSQVEESSSESWFVNLWDTDPGPDKWESLPPSLERKDLEKMCDQQRRPKGPRFLSNSRTNNQGVLTFVTSYDFLLSRRHDRGSCQVFNSRDGSKVLKEYIIQTPFYSSGFWSLLLYSVTDSEIPGSMSKLSGVIQADNDVELPRIFRDVHRLVDRHGHHEMLLPLQLFKTHYETTSKSFKSILADVAEVDKELLQQLEAEDKQNEVSGLYNKLSMTLHKCSMQLADSKMTLGPVYKKICRMIGS</sequence>
<dbReference type="AlphaFoldDB" id="A0A9P9F5N4"/>